<dbReference type="OrthoDB" id="300467at2759"/>
<name>A0A8S1UD38_PAROT</name>
<protein>
    <submittedName>
        <fullName evidence="1">Uncharacterized protein</fullName>
    </submittedName>
</protein>
<dbReference type="AlphaFoldDB" id="A0A8S1UD38"/>
<evidence type="ECO:0000313" key="2">
    <source>
        <dbReference type="Proteomes" id="UP000683925"/>
    </source>
</evidence>
<dbReference type="EMBL" id="CAJJDP010000040">
    <property type="protein sequence ID" value="CAD8161582.1"/>
    <property type="molecule type" value="Genomic_DNA"/>
</dbReference>
<keyword evidence="2" id="KW-1185">Reference proteome</keyword>
<sequence length="528" mass="62638">MFNTQLQLKREQFVIQIRKQAREEIFSRKRHTDLNSDLNGVLKCQPDELILQIYKSFMLKDFLTLKNLLYKYNEQFLIIIVRKQQADEVSMNQYINHFSINQETTQLFMQIMRMSDVSQESNIEEIRMLCINQVLVILVNITYVDAPQIINNLLNHDLQDILLNDILGRMNTKQKLAINYDVWQSIIDSLCQLFINLLLDMKDQRGVQMKIEIMKSPFFKIWQYIYKEFPPQQLWSSMLFLQQMLFLKPAIPDTEIVSSNLQRILKQCGYVIKELSEQDQLYETALLLINYCSEYQLETTIVLTKHIWVKMILINKLPLLMYGLFINLTSMNYDEDSPISDFSAEKHLMDIGLLNNMLFWLQSTPDEQLIIKIYKCLNNILTFQYQHLASVVIYHFLPFLDLYFEGSNHFSEEIVAEYLILLKNLIKFQKLNEANLTQVLEEQNVMKQIREILLQGCFKACYILDLFDAFDILSIEFKYLVLDKIVKYQVIEILNMLLAKDQISDDFIDTVMEQIAKWESETNELNYS</sequence>
<accession>A0A8S1UD38</accession>
<organism evidence="1 2">
    <name type="scientific">Paramecium octaurelia</name>
    <dbReference type="NCBI Taxonomy" id="43137"/>
    <lineage>
        <taxon>Eukaryota</taxon>
        <taxon>Sar</taxon>
        <taxon>Alveolata</taxon>
        <taxon>Ciliophora</taxon>
        <taxon>Intramacronucleata</taxon>
        <taxon>Oligohymenophorea</taxon>
        <taxon>Peniculida</taxon>
        <taxon>Parameciidae</taxon>
        <taxon>Paramecium</taxon>
    </lineage>
</organism>
<reference evidence="1" key="1">
    <citation type="submission" date="2021-01" db="EMBL/GenBank/DDBJ databases">
        <authorList>
            <consortium name="Genoscope - CEA"/>
            <person name="William W."/>
        </authorList>
    </citation>
    <scope>NUCLEOTIDE SEQUENCE</scope>
</reference>
<proteinExistence type="predicted"/>
<gene>
    <name evidence="1" type="ORF">POCTA_138.1.T0400103</name>
</gene>
<dbReference type="OMA" id="QYINHFS"/>
<comment type="caution">
    <text evidence="1">The sequence shown here is derived from an EMBL/GenBank/DDBJ whole genome shotgun (WGS) entry which is preliminary data.</text>
</comment>
<evidence type="ECO:0000313" key="1">
    <source>
        <dbReference type="EMBL" id="CAD8161582.1"/>
    </source>
</evidence>
<dbReference type="Proteomes" id="UP000683925">
    <property type="component" value="Unassembled WGS sequence"/>
</dbReference>